<evidence type="ECO:0000313" key="2">
    <source>
        <dbReference type="EMBL" id="HIX68083.1"/>
    </source>
</evidence>
<accession>A0A9D2B9P7</accession>
<comment type="caution">
    <text evidence="2">The sequence shown here is derived from an EMBL/GenBank/DDBJ whole genome shotgun (WGS) entry which is preliminary data.</text>
</comment>
<organism evidence="2 3">
    <name type="scientific">Candidatus Anaerostipes excrementavium</name>
    <dbReference type="NCBI Taxonomy" id="2838463"/>
    <lineage>
        <taxon>Bacteria</taxon>
        <taxon>Bacillati</taxon>
        <taxon>Bacillota</taxon>
        <taxon>Clostridia</taxon>
        <taxon>Lachnospirales</taxon>
        <taxon>Lachnospiraceae</taxon>
        <taxon>Anaerostipes</taxon>
    </lineage>
</organism>
<dbReference type="InterPro" id="IPR046582">
    <property type="entry name" value="DUF6630"/>
</dbReference>
<reference evidence="2" key="2">
    <citation type="submission" date="2021-04" db="EMBL/GenBank/DDBJ databases">
        <authorList>
            <person name="Gilroy R."/>
        </authorList>
    </citation>
    <scope>NUCLEOTIDE SEQUENCE</scope>
    <source>
        <strain evidence="2">CHK191-13928</strain>
    </source>
</reference>
<gene>
    <name evidence="2" type="ORF">H9735_08215</name>
</gene>
<reference evidence="2" key="1">
    <citation type="journal article" date="2021" name="PeerJ">
        <title>Extensive microbial diversity within the chicken gut microbiome revealed by metagenomics and culture.</title>
        <authorList>
            <person name="Gilroy R."/>
            <person name="Ravi A."/>
            <person name="Getino M."/>
            <person name="Pursley I."/>
            <person name="Horton D.L."/>
            <person name="Alikhan N.F."/>
            <person name="Baker D."/>
            <person name="Gharbi K."/>
            <person name="Hall N."/>
            <person name="Watson M."/>
            <person name="Adriaenssens E.M."/>
            <person name="Foster-Nyarko E."/>
            <person name="Jarju S."/>
            <person name="Secka A."/>
            <person name="Antonio M."/>
            <person name="Oren A."/>
            <person name="Chaudhuri R.R."/>
            <person name="La Ragione R."/>
            <person name="Hildebrand F."/>
            <person name="Pallen M.J."/>
        </authorList>
    </citation>
    <scope>NUCLEOTIDE SEQUENCE</scope>
    <source>
        <strain evidence="2">CHK191-13928</strain>
    </source>
</reference>
<name>A0A9D2B9P7_9FIRM</name>
<proteinExistence type="predicted"/>
<protein>
    <recommendedName>
        <fullName evidence="1">DUF6630 domain-containing protein</fullName>
    </recommendedName>
</protein>
<dbReference type="AlphaFoldDB" id="A0A9D2B9P7"/>
<feature type="domain" description="DUF6630" evidence="1">
    <location>
        <begin position="25"/>
        <end position="184"/>
    </location>
</feature>
<evidence type="ECO:0000313" key="3">
    <source>
        <dbReference type="Proteomes" id="UP000886721"/>
    </source>
</evidence>
<dbReference type="EMBL" id="DXEM01000027">
    <property type="protein sequence ID" value="HIX68083.1"/>
    <property type="molecule type" value="Genomic_DNA"/>
</dbReference>
<sequence>MSLFHKFQKGKNQKMQTAKHFDHELLEIVRIVSFDDEEILESAQNCINHTMEYYQDHTMDYEERGLSSEEEKTFLQWIGCIDLLIGKNYVCECDWKETMDEFVSQVTALRGMKLLSLKINSKWFDEEEDIPKWCEALDEKWKKSKSAAAAFDIDSDSYVIFLCKKADIETLSVLAEKFGYRIDYAKNM</sequence>
<evidence type="ECO:0000259" key="1">
    <source>
        <dbReference type="Pfam" id="PF20335"/>
    </source>
</evidence>
<dbReference type="Pfam" id="PF20335">
    <property type="entry name" value="DUF6630"/>
    <property type="match status" value="1"/>
</dbReference>
<dbReference type="Proteomes" id="UP000886721">
    <property type="component" value="Unassembled WGS sequence"/>
</dbReference>